<name>A0A0B2B6R3_9ACTN</name>
<dbReference type="Gene3D" id="1.40.20.10">
    <property type="entry name" value="CHAD domain"/>
    <property type="match status" value="1"/>
</dbReference>
<dbReference type="Proteomes" id="UP000230842">
    <property type="component" value="Unassembled WGS sequence"/>
</dbReference>
<dbReference type="PROSITE" id="PS51708">
    <property type="entry name" value="CHAD"/>
    <property type="match status" value="1"/>
</dbReference>
<sequence>MSGPATGDEAADVGDAAVLVLQVISEELDATLGPALLDRPDALHAHRKAVRRLRTALVVVRPYLDREQIEQLRDAYRGWGRALGEVRDLEVRIAVAERYGRNAPDVGADLPDQEDVDAAADALVEADRAAHHRAHRTLVHQGVSLEALERRRALAALLDDPPRTAKAARSTKKHLRRRLAREGDRVLRRADALGSDDPAALHDLRKAARRLRYAIGAVRNPPVGMFGDRARILEEAAERVQDLLGDHRDALAFADHVGGASHDHAPPSARRARADAAQQLAGLPDALDDLRTALRRFR</sequence>
<gene>
    <name evidence="2" type="ORF">CLV56_2014</name>
</gene>
<feature type="domain" description="CHAD" evidence="1">
    <location>
        <begin position="10"/>
        <end position="298"/>
    </location>
</feature>
<dbReference type="Pfam" id="PF05235">
    <property type="entry name" value="CHAD"/>
    <property type="match status" value="1"/>
</dbReference>
<dbReference type="OrthoDB" id="9777271at2"/>
<evidence type="ECO:0000313" key="3">
    <source>
        <dbReference type="Proteomes" id="UP000230842"/>
    </source>
</evidence>
<reference evidence="2 3" key="1">
    <citation type="submission" date="2017-11" db="EMBL/GenBank/DDBJ databases">
        <title>Genomic Encyclopedia of Archaeal and Bacterial Type Strains, Phase II (KMG-II): From Individual Species to Whole Genera.</title>
        <authorList>
            <person name="Goeker M."/>
        </authorList>
    </citation>
    <scope>NUCLEOTIDE SEQUENCE [LARGE SCALE GENOMIC DNA]</scope>
    <source>
        <strain evidence="2 3">DSM 27763</strain>
    </source>
</reference>
<evidence type="ECO:0000259" key="1">
    <source>
        <dbReference type="PROSITE" id="PS51708"/>
    </source>
</evidence>
<dbReference type="SMART" id="SM00880">
    <property type="entry name" value="CHAD"/>
    <property type="match status" value="1"/>
</dbReference>
<dbReference type="InterPro" id="IPR007899">
    <property type="entry name" value="CHAD_dom"/>
</dbReference>
<dbReference type="AlphaFoldDB" id="A0A0B2B6R3"/>
<dbReference type="InterPro" id="IPR038186">
    <property type="entry name" value="CHAD_dom_sf"/>
</dbReference>
<evidence type="ECO:0000313" key="2">
    <source>
        <dbReference type="EMBL" id="PJJ57776.1"/>
    </source>
</evidence>
<proteinExistence type="predicted"/>
<dbReference type="PANTHER" id="PTHR39339:SF1">
    <property type="entry name" value="CHAD DOMAIN-CONTAINING PROTEIN"/>
    <property type="match status" value="1"/>
</dbReference>
<protein>
    <submittedName>
        <fullName evidence="2">CHAD domain-containing protein</fullName>
    </submittedName>
</protein>
<dbReference type="RefSeq" id="WP_039363480.1">
    <property type="nucleotide sequence ID" value="NZ_PGEZ01000001.1"/>
</dbReference>
<organism evidence="2 3">
    <name type="scientific">Mumia flava</name>
    <dbReference type="NCBI Taxonomy" id="1348852"/>
    <lineage>
        <taxon>Bacteria</taxon>
        <taxon>Bacillati</taxon>
        <taxon>Actinomycetota</taxon>
        <taxon>Actinomycetes</taxon>
        <taxon>Propionibacteriales</taxon>
        <taxon>Nocardioidaceae</taxon>
        <taxon>Mumia</taxon>
    </lineage>
</organism>
<keyword evidence="3" id="KW-1185">Reference proteome</keyword>
<comment type="caution">
    <text evidence="2">The sequence shown here is derived from an EMBL/GenBank/DDBJ whole genome shotgun (WGS) entry which is preliminary data.</text>
</comment>
<accession>A0A0B2B6R3</accession>
<dbReference type="EMBL" id="PGEZ01000001">
    <property type="protein sequence ID" value="PJJ57776.1"/>
    <property type="molecule type" value="Genomic_DNA"/>
</dbReference>
<dbReference type="PANTHER" id="PTHR39339">
    <property type="entry name" value="SLR1444 PROTEIN"/>
    <property type="match status" value="1"/>
</dbReference>